<dbReference type="InterPro" id="IPR038695">
    <property type="entry name" value="Saro_0823-like_sf"/>
</dbReference>
<dbReference type="InterPro" id="IPR003795">
    <property type="entry name" value="DUF192"/>
</dbReference>
<dbReference type="PROSITE" id="PS51257">
    <property type="entry name" value="PROKAR_LIPOPROTEIN"/>
    <property type="match status" value="1"/>
</dbReference>
<keyword evidence="3" id="KW-1185">Reference proteome</keyword>
<dbReference type="RefSeq" id="WP_141200145.1">
    <property type="nucleotide sequence ID" value="NZ_CP041186.1"/>
</dbReference>
<dbReference type="EMBL" id="CP041186">
    <property type="protein sequence ID" value="QDG53691.1"/>
    <property type="molecule type" value="Genomic_DNA"/>
</dbReference>
<dbReference type="AlphaFoldDB" id="A0A4Y6PZE0"/>
<feature type="chain" id="PRO_5030106742" evidence="1">
    <location>
        <begin position="21"/>
        <end position="193"/>
    </location>
</feature>
<organism evidence="2 3">
    <name type="scientific">Persicimonas caeni</name>
    <dbReference type="NCBI Taxonomy" id="2292766"/>
    <lineage>
        <taxon>Bacteria</taxon>
        <taxon>Deltaproteobacteria</taxon>
        <taxon>Bradymonadales</taxon>
        <taxon>Bradymonadaceae</taxon>
        <taxon>Persicimonas</taxon>
    </lineage>
</organism>
<sequence>MSCARTIVALLVALTLVACGDGQPPAPSCPPAEEPPAFGRACSADGECSGYLVCIDQACGWPEAMSGVEGQGTTTITFTRADETLTTYTAEVAAGDLARSRGLAERPCMQPGWGMLFVHPDEEELQYTVEAMRFPIDLVFADADGVVVAVASDLTPGAPGLISSGAPAKYAVELAAGEVEGRGIEVGDGLVVE</sequence>
<dbReference type="Proteomes" id="UP000315995">
    <property type="component" value="Chromosome"/>
</dbReference>
<name>A0A4Y6PZE0_PERCE</name>
<evidence type="ECO:0000256" key="1">
    <source>
        <dbReference type="SAM" id="SignalP"/>
    </source>
</evidence>
<dbReference type="OrthoDB" id="5526466at2"/>
<gene>
    <name evidence="2" type="ORF">FIV42_23985</name>
</gene>
<evidence type="ECO:0000313" key="3">
    <source>
        <dbReference type="Proteomes" id="UP000315995"/>
    </source>
</evidence>
<accession>A0A5B8YAA3</accession>
<evidence type="ECO:0000313" key="2">
    <source>
        <dbReference type="EMBL" id="QDG53691.1"/>
    </source>
</evidence>
<dbReference type="Pfam" id="PF02643">
    <property type="entry name" value="DUF192"/>
    <property type="match status" value="1"/>
</dbReference>
<feature type="signal peptide" evidence="1">
    <location>
        <begin position="1"/>
        <end position="20"/>
    </location>
</feature>
<accession>A0A4Y6PZE0</accession>
<dbReference type="PANTHER" id="PTHR37953:SF1">
    <property type="entry name" value="UPF0127 PROTEIN MJ1496"/>
    <property type="match status" value="1"/>
</dbReference>
<protein>
    <submittedName>
        <fullName evidence="2">DUF192 domain-containing protein</fullName>
    </submittedName>
</protein>
<keyword evidence="1" id="KW-0732">Signal</keyword>
<dbReference type="PANTHER" id="PTHR37953">
    <property type="entry name" value="UPF0127 PROTEIN MJ1496"/>
    <property type="match status" value="1"/>
</dbReference>
<dbReference type="Gene3D" id="2.60.120.1140">
    <property type="entry name" value="Protein of unknown function DUF192"/>
    <property type="match status" value="1"/>
</dbReference>
<proteinExistence type="predicted"/>
<reference evidence="2 3" key="1">
    <citation type="submission" date="2019-06" db="EMBL/GenBank/DDBJ databases">
        <title>Persicimonas caeni gen. nov., sp. nov., a predatory bacterium isolated from solar saltern.</title>
        <authorList>
            <person name="Wang S."/>
        </authorList>
    </citation>
    <scope>NUCLEOTIDE SEQUENCE [LARGE SCALE GENOMIC DNA]</scope>
    <source>
        <strain evidence="2 3">YN101</strain>
    </source>
</reference>